<dbReference type="PANTHER" id="PTHR45754">
    <property type="entry name" value="METHYLENETETRAHYDROFOLATE REDUCTASE"/>
    <property type="match status" value="1"/>
</dbReference>
<dbReference type="PANTHER" id="PTHR45754:SF3">
    <property type="entry name" value="METHYLENETETRAHYDROFOLATE REDUCTASE (NADPH)"/>
    <property type="match status" value="1"/>
</dbReference>
<dbReference type="InterPro" id="IPR004621">
    <property type="entry name" value="Fadh2_euk"/>
</dbReference>
<dbReference type="Gene3D" id="3.20.20.220">
    <property type="match status" value="1"/>
</dbReference>
<evidence type="ECO:0000259" key="7">
    <source>
        <dbReference type="Pfam" id="PF21895"/>
    </source>
</evidence>
<evidence type="ECO:0000256" key="5">
    <source>
        <dbReference type="ARBA" id="ARBA00022827"/>
    </source>
</evidence>
<comment type="pathway">
    <text evidence="2">One-carbon metabolism; tetrahydrofolate interconversion.</text>
</comment>
<keyword evidence="5" id="KW-0274">FAD</keyword>
<comment type="cofactor">
    <cofactor evidence="1">
        <name>FAD</name>
        <dbReference type="ChEBI" id="CHEBI:57692"/>
    </cofactor>
</comment>
<dbReference type="Pfam" id="PF21895">
    <property type="entry name" value="MTHFR_C"/>
    <property type="match status" value="1"/>
</dbReference>
<proteinExistence type="inferred from homology"/>
<dbReference type="InterPro" id="IPR003171">
    <property type="entry name" value="Mehydrof_redctse-like"/>
</dbReference>
<sequence length="556" mass="62800">MAAGDPLFIDVTWGAGGGDPSTTDCTGSLCVCSTALNYCGLPSMLHLTCVDSSRDSIRNVLEKAKETGIRNILALRGDLPVDLTVRPKTSDFKYASDLVAFIREEYGDYFGICVAGYPNGHPDCDDFETDLMYLKKKVDAGADFIITQLFFEAKTFIHFVKRCREIGIECPIIPGVLPIQSYASIRHLMKLSKLRPPAAILEEIEKHKDDDVAIRKYGVSISVKLCREILESKAANGFHFYTLNREVAVKEILTELGMWNPKGVASKEMPWLTSANEKRSNEGIRPIFWSGRPKSYLMRTKDWDEFPNGRWGDSSSPAFGNLSEYYLFRAPPSSDAAQRRAMWGDSLESFAEIGQIFCNFIQGKITRLPWSEEASLSSETKHIETQLMFLNTHGIFTTNSQPAVNGVPSTDPVYGWGEEEGYVYQKAYLEFFIAPDVFEKLMKIFANYRSIRYHALNRDGKMFTNDEGGSVNAVTWGAFPSKEIIQPTVVDPESFPIWKDEAFELWGEWRELYEKGSTARALIKEIRDTYFLVNVVDNDYVKGNIFAPFQKLFEGE</sequence>
<feature type="domain" description="MTHFR SAM-binding regulatory" evidence="7">
    <location>
        <begin position="267"/>
        <end position="544"/>
    </location>
</feature>
<dbReference type="Pfam" id="PF02219">
    <property type="entry name" value="MTHFR"/>
    <property type="match status" value="1"/>
</dbReference>
<dbReference type="InterPro" id="IPR029041">
    <property type="entry name" value="FAD-linked_oxidoreductase-like"/>
</dbReference>
<dbReference type="GO" id="GO:0035999">
    <property type="term" value="P:tetrahydrofolate interconversion"/>
    <property type="evidence" value="ECO:0007669"/>
    <property type="project" value="UniProtKB-UniPathway"/>
</dbReference>
<dbReference type="CDD" id="cd00537">
    <property type="entry name" value="MTHFR"/>
    <property type="match status" value="1"/>
</dbReference>
<dbReference type="AlphaFoldDB" id="A0A7S4I2K0"/>
<dbReference type="SUPFAM" id="SSF51730">
    <property type="entry name" value="FAD-linked oxidoreductase"/>
    <property type="match status" value="1"/>
</dbReference>
<keyword evidence="4" id="KW-0285">Flavoprotein</keyword>
<dbReference type="EMBL" id="HBKP01010626">
    <property type="protein sequence ID" value="CAE2216770.1"/>
    <property type="molecule type" value="Transcribed_RNA"/>
</dbReference>
<dbReference type="UniPathway" id="UPA00193"/>
<dbReference type="GO" id="GO:0071949">
    <property type="term" value="F:FAD binding"/>
    <property type="evidence" value="ECO:0007669"/>
    <property type="project" value="TreeGrafter"/>
</dbReference>
<evidence type="ECO:0000256" key="2">
    <source>
        <dbReference type="ARBA" id="ARBA00004777"/>
    </source>
</evidence>
<dbReference type="GO" id="GO:0004489">
    <property type="term" value="F:methylenetetrahydrofolate reductase [NAD(P)H] activity"/>
    <property type="evidence" value="ECO:0007669"/>
    <property type="project" value="InterPro"/>
</dbReference>
<dbReference type="GO" id="GO:0009086">
    <property type="term" value="P:methionine biosynthetic process"/>
    <property type="evidence" value="ECO:0007669"/>
    <property type="project" value="TreeGrafter"/>
</dbReference>
<evidence type="ECO:0000313" key="8">
    <source>
        <dbReference type="EMBL" id="CAE2216770.1"/>
    </source>
</evidence>
<evidence type="ECO:0000256" key="6">
    <source>
        <dbReference type="ARBA" id="ARBA00023002"/>
    </source>
</evidence>
<gene>
    <name evidence="8" type="ORF">VSP0166_LOCUS7491</name>
</gene>
<dbReference type="InterPro" id="IPR053806">
    <property type="entry name" value="MTHFR_C"/>
</dbReference>
<protein>
    <recommendedName>
        <fullName evidence="7">MTHFR SAM-binding regulatory domain-containing protein</fullName>
    </recommendedName>
</protein>
<reference evidence="8" key="1">
    <citation type="submission" date="2021-01" db="EMBL/GenBank/DDBJ databases">
        <authorList>
            <person name="Corre E."/>
            <person name="Pelletier E."/>
            <person name="Niang G."/>
            <person name="Scheremetjew M."/>
            <person name="Finn R."/>
            <person name="Kale V."/>
            <person name="Holt S."/>
            <person name="Cochrane G."/>
            <person name="Meng A."/>
            <person name="Brown T."/>
            <person name="Cohen L."/>
        </authorList>
    </citation>
    <scope>NUCLEOTIDE SEQUENCE</scope>
    <source>
        <strain evidence="8">DIVA3 518/3/11/1/6</strain>
    </source>
</reference>
<name>A0A7S4I2K0_9EUKA</name>
<evidence type="ECO:0000256" key="3">
    <source>
        <dbReference type="ARBA" id="ARBA00006743"/>
    </source>
</evidence>
<comment type="similarity">
    <text evidence="3">Belongs to the methylenetetrahydrofolate reductase family.</text>
</comment>
<dbReference type="NCBIfam" id="TIGR00677">
    <property type="entry name" value="fadh2_euk"/>
    <property type="match status" value="1"/>
</dbReference>
<evidence type="ECO:0000256" key="1">
    <source>
        <dbReference type="ARBA" id="ARBA00001974"/>
    </source>
</evidence>
<dbReference type="GO" id="GO:0005829">
    <property type="term" value="C:cytosol"/>
    <property type="evidence" value="ECO:0007669"/>
    <property type="project" value="TreeGrafter"/>
</dbReference>
<accession>A0A7S4I2K0</accession>
<evidence type="ECO:0000256" key="4">
    <source>
        <dbReference type="ARBA" id="ARBA00022630"/>
    </source>
</evidence>
<organism evidence="8">
    <name type="scientific">Vannella robusta</name>
    <dbReference type="NCBI Taxonomy" id="1487602"/>
    <lineage>
        <taxon>Eukaryota</taxon>
        <taxon>Amoebozoa</taxon>
        <taxon>Discosea</taxon>
        <taxon>Flabellinia</taxon>
        <taxon>Vannellidae</taxon>
        <taxon>Vannella</taxon>
    </lineage>
</organism>
<keyword evidence="6" id="KW-0560">Oxidoreductase</keyword>